<evidence type="ECO:0000313" key="2">
    <source>
        <dbReference type="Proteomes" id="UP000076154"/>
    </source>
</evidence>
<organism evidence="1 2">
    <name type="scientific">Hypsizygus marmoreus</name>
    <name type="common">White beech mushroom</name>
    <name type="synonym">Agaricus marmoreus</name>
    <dbReference type="NCBI Taxonomy" id="39966"/>
    <lineage>
        <taxon>Eukaryota</taxon>
        <taxon>Fungi</taxon>
        <taxon>Dikarya</taxon>
        <taxon>Basidiomycota</taxon>
        <taxon>Agaricomycotina</taxon>
        <taxon>Agaricomycetes</taxon>
        <taxon>Agaricomycetidae</taxon>
        <taxon>Agaricales</taxon>
        <taxon>Tricholomatineae</taxon>
        <taxon>Lyophyllaceae</taxon>
        <taxon>Hypsizygus</taxon>
    </lineage>
</organism>
<sequence>MDNLTTTSTAPVGSEGNPNIALLAFSSVTIRGLASRKGKHVPVTLLRAASFPARRFTLYDPDCDELEGWDSLVLPEGKPHLELKLGKRLAVGRIGFIYAARILRILDKPGGIPILNHPIDISTKLVIKLVRPTNCRSLAREAWFYERLPEEEGYQGAVVPRCYGFYTTSTSSILSRRRRVQIGPWIDESGSHVPLDFSELKESEDFLPDDSAVGRAFRDDGRTCWADSPWSTWQPDPENPLLGVLILERLGATYSRKTYDENPQSRMDIADLVDDLSSVTIQHDDFKFNNIVRTPSGVVCPRHGYAHEWRVIDFDRSVRWAKTANTDESVMSGNRSFYDRKYFPTLFWGYPEEYC</sequence>
<dbReference type="Proteomes" id="UP000076154">
    <property type="component" value="Unassembled WGS sequence"/>
</dbReference>
<evidence type="ECO:0008006" key="3">
    <source>
        <dbReference type="Google" id="ProtNLM"/>
    </source>
</evidence>
<dbReference type="InterPro" id="IPR011009">
    <property type="entry name" value="Kinase-like_dom_sf"/>
</dbReference>
<proteinExistence type="predicted"/>
<gene>
    <name evidence="1" type="ORF">Hypma_006396</name>
</gene>
<accession>A0A369JW55</accession>
<dbReference type="OrthoDB" id="3182995at2759"/>
<comment type="caution">
    <text evidence="1">The sequence shown here is derived from an EMBL/GenBank/DDBJ whole genome shotgun (WGS) entry which is preliminary data.</text>
</comment>
<protein>
    <recommendedName>
        <fullName evidence="3">Protein kinase domain-containing protein</fullName>
    </recommendedName>
</protein>
<dbReference type="EMBL" id="LUEZ02000040">
    <property type="protein sequence ID" value="RDB26008.1"/>
    <property type="molecule type" value="Genomic_DNA"/>
</dbReference>
<dbReference type="AlphaFoldDB" id="A0A369JW55"/>
<name>A0A369JW55_HYPMA</name>
<dbReference type="InParanoid" id="A0A369JW55"/>
<keyword evidence="2" id="KW-1185">Reference proteome</keyword>
<reference evidence="1" key="1">
    <citation type="submission" date="2018-04" db="EMBL/GenBank/DDBJ databases">
        <title>Whole genome sequencing of Hypsizygus marmoreus.</title>
        <authorList>
            <person name="Choi I.-G."/>
            <person name="Min B."/>
            <person name="Kim J.-G."/>
            <person name="Kim S."/>
            <person name="Oh Y.-L."/>
            <person name="Kong W.-S."/>
            <person name="Park H."/>
            <person name="Jeong J."/>
            <person name="Song E.-S."/>
        </authorList>
    </citation>
    <scope>NUCLEOTIDE SEQUENCE [LARGE SCALE GENOMIC DNA]</scope>
    <source>
        <strain evidence="1">51987-8</strain>
    </source>
</reference>
<evidence type="ECO:0000313" key="1">
    <source>
        <dbReference type="EMBL" id="RDB26008.1"/>
    </source>
</evidence>
<dbReference type="SUPFAM" id="SSF56112">
    <property type="entry name" value="Protein kinase-like (PK-like)"/>
    <property type="match status" value="1"/>
</dbReference>